<proteinExistence type="predicted"/>
<dbReference type="EMBL" id="FMZO01000001">
    <property type="protein sequence ID" value="SDC00915.1"/>
    <property type="molecule type" value="Genomic_DNA"/>
</dbReference>
<feature type="domain" description="Antitoxin Xre/MbcA/ParS-like toxin-binding" evidence="2">
    <location>
        <begin position="127"/>
        <end position="175"/>
    </location>
</feature>
<dbReference type="GO" id="GO:0003677">
    <property type="term" value="F:DNA binding"/>
    <property type="evidence" value="ECO:0007669"/>
    <property type="project" value="InterPro"/>
</dbReference>
<reference evidence="5" key="1">
    <citation type="submission" date="2016-10" db="EMBL/GenBank/DDBJ databases">
        <authorList>
            <person name="Varghese N."/>
            <person name="Submissions S."/>
        </authorList>
    </citation>
    <scope>NUCLEOTIDE SEQUENCE [LARGE SCALE GENOMIC DNA]</scope>
    <source>
        <strain evidence="5">DSM 25811 / CCM 8410 / LMG 26954 / E90</strain>
    </source>
</reference>
<dbReference type="InterPro" id="IPR046847">
    <property type="entry name" value="Xre-like_HTH"/>
</dbReference>
<evidence type="ECO:0000259" key="3">
    <source>
        <dbReference type="Pfam" id="PF20432"/>
    </source>
</evidence>
<dbReference type="InterPro" id="IPR024467">
    <property type="entry name" value="Xre/MbcA/ParS-like_toxin-bd"/>
</dbReference>
<dbReference type="Pfam" id="PF09722">
    <property type="entry name" value="Xre_MbcA_ParS_C"/>
    <property type="match status" value="1"/>
</dbReference>
<dbReference type="STRING" id="1285928.SAMN04487894_10176"/>
<evidence type="ECO:0000256" key="1">
    <source>
        <dbReference type="SAM" id="MobiDB-lite"/>
    </source>
</evidence>
<dbReference type="AlphaFoldDB" id="A0A1G6I4D6"/>
<organism evidence="4 5">
    <name type="scientific">Niabella drilacis (strain DSM 25811 / CCM 8410 / CCUG 62505 / LMG 26954 / E90)</name>
    <dbReference type="NCBI Taxonomy" id="1285928"/>
    <lineage>
        <taxon>Bacteria</taxon>
        <taxon>Pseudomonadati</taxon>
        <taxon>Bacteroidota</taxon>
        <taxon>Chitinophagia</taxon>
        <taxon>Chitinophagales</taxon>
        <taxon>Chitinophagaceae</taxon>
        <taxon>Niabella</taxon>
    </lineage>
</organism>
<feature type="domain" description="Antitoxin Xre-like helix-turn-helix" evidence="3">
    <location>
        <begin position="60"/>
        <end position="120"/>
    </location>
</feature>
<protein>
    <submittedName>
        <fullName evidence="4">Putative toxin-antitoxin system antitoxin component, TIGR02293 family</fullName>
    </submittedName>
</protein>
<dbReference type="InterPro" id="IPR011979">
    <property type="entry name" value="Antitox_Xre"/>
</dbReference>
<feature type="region of interest" description="Disordered" evidence="1">
    <location>
        <begin position="1"/>
        <end position="24"/>
    </location>
</feature>
<dbReference type="Proteomes" id="UP000198757">
    <property type="component" value="Unassembled WGS sequence"/>
</dbReference>
<dbReference type="NCBIfam" id="TIGR02293">
    <property type="entry name" value="TAS_TIGR02293"/>
    <property type="match status" value="1"/>
</dbReference>
<feature type="compositionally biased region" description="Basic and acidic residues" evidence="1">
    <location>
        <begin position="1"/>
        <end position="21"/>
    </location>
</feature>
<name>A0A1G6I4D6_NIADE</name>
<evidence type="ECO:0000313" key="4">
    <source>
        <dbReference type="EMBL" id="SDC00915.1"/>
    </source>
</evidence>
<gene>
    <name evidence="4" type="ORF">SAMN04487894_10176</name>
</gene>
<dbReference type="Pfam" id="PF20432">
    <property type="entry name" value="Xre-like-HTH"/>
    <property type="match status" value="1"/>
</dbReference>
<evidence type="ECO:0000313" key="5">
    <source>
        <dbReference type="Proteomes" id="UP000198757"/>
    </source>
</evidence>
<sequence>MEKWVKMKKESKIKPYPKGDDDPISVVNEPAPALQDSANNLRVILGGSKAVKQPLSGDLDLIALTRTGIKKATLKSLATYMGINMEQLSSLLHSSHRNIQRKQDDELLDTLKTEKVLELAAFAQRGIDVIGSKEYFAEWLQSPLPALDNKKPIDFLDTTFGIQMLNKILGRLEYGVYS</sequence>
<accession>A0A1G6I4D6</accession>
<evidence type="ECO:0000259" key="2">
    <source>
        <dbReference type="Pfam" id="PF09722"/>
    </source>
</evidence>
<keyword evidence="5" id="KW-1185">Reference proteome</keyword>